<protein>
    <submittedName>
        <fullName evidence="2">Uncharacterized protein</fullName>
    </submittedName>
</protein>
<dbReference type="AlphaFoldDB" id="A0A428YZM7"/>
<accession>A0A428YZM7</accession>
<evidence type="ECO:0000313" key="2">
    <source>
        <dbReference type="EMBL" id="RSM77028.1"/>
    </source>
</evidence>
<feature type="region of interest" description="Disordered" evidence="1">
    <location>
        <begin position="43"/>
        <end position="67"/>
    </location>
</feature>
<sequence length="110" mass="12766">MGILTGELPQLVLEPDRRRHPAPAGLGVRFELRAELRRVIQQVDARKPRPSARPVHRRPQLAEQLDHVHRRADRERLLVVGRHRHVGLDVPAGRPVLRADLLPVRWRRPK</sequence>
<proteinExistence type="predicted"/>
<dbReference type="EMBL" id="QHKI01000042">
    <property type="protein sequence ID" value="RSM77028.1"/>
    <property type="molecule type" value="Genomic_DNA"/>
</dbReference>
<evidence type="ECO:0000256" key="1">
    <source>
        <dbReference type="SAM" id="MobiDB-lite"/>
    </source>
</evidence>
<evidence type="ECO:0000313" key="3">
    <source>
        <dbReference type="Proteomes" id="UP000287547"/>
    </source>
</evidence>
<comment type="caution">
    <text evidence="2">The sequence shown here is derived from an EMBL/GenBank/DDBJ whole genome shotgun (WGS) entry which is preliminary data.</text>
</comment>
<organism evidence="2 3">
    <name type="scientific">Kibdelosporangium aridum</name>
    <dbReference type="NCBI Taxonomy" id="2030"/>
    <lineage>
        <taxon>Bacteria</taxon>
        <taxon>Bacillati</taxon>
        <taxon>Actinomycetota</taxon>
        <taxon>Actinomycetes</taxon>
        <taxon>Pseudonocardiales</taxon>
        <taxon>Pseudonocardiaceae</taxon>
        <taxon>Kibdelosporangium</taxon>
    </lineage>
</organism>
<gene>
    <name evidence="2" type="ORF">DMH04_35910</name>
</gene>
<name>A0A428YZM7_KIBAR</name>
<dbReference type="Proteomes" id="UP000287547">
    <property type="component" value="Unassembled WGS sequence"/>
</dbReference>
<feature type="compositionally biased region" description="Basic residues" evidence="1">
    <location>
        <begin position="48"/>
        <end position="59"/>
    </location>
</feature>
<reference evidence="2 3" key="1">
    <citation type="submission" date="2018-05" db="EMBL/GenBank/DDBJ databases">
        <title>Evolution of GPA BGCs.</title>
        <authorList>
            <person name="Waglechner N."/>
            <person name="Wright G.D."/>
        </authorList>
    </citation>
    <scope>NUCLEOTIDE SEQUENCE [LARGE SCALE GENOMIC DNA]</scope>
    <source>
        <strain evidence="2 3">A82846</strain>
    </source>
</reference>